<evidence type="ECO:0000256" key="2">
    <source>
        <dbReference type="ARBA" id="ARBA00022723"/>
    </source>
</evidence>
<feature type="region of interest" description="Disordered" evidence="8">
    <location>
        <begin position="455"/>
        <end position="511"/>
    </location>
</feature>
<dbReference type="Gene3D" id="3.30.40.100">
    <property type="match status" value="1"/>
</dbReference>
<keyword evidence="6" id="KW-0539">Nucleus</keyword>
<protein>
    <recommendedName>
        <fullName evidence="9">CW-type domain-containing protein</fullName>
    </recommendedName>
</protein>
<dbReference type="PhylomeDB" id="T1JJV4"/>
<feature type="domain" description="CW-type" evidence="9">
    <location>
        <begin position="408"/>
        <end position="462"/>
    </location>
</feature>
<evidence type="ECO:0000259" key="9">
    <source>
        <dbReference type="PROSITE" id="PS51050"/>
    </source>
</evidence>
<dbReference type="PROSITE" id="PS51050">
    <property type="entry name" value="ZF_CW"/>
    <property type="match status" value="1"/>
</dbReference>
<dbReference type="Pfam" id="PF17942">
    <property type="entry name" value="Morc6_S5"/>
    <property type="match status" value="1"/>
</dbReference>
<dbReference type="PANTHER" id="PTHR23336:SF76">
    <property type="entry name" value="MORC S5 DOMAIN-CONTAINING PROTEIN"/>
    <property type="match status" value="1"/>
</dbReference>
<dbReference type="AlphaFoldDB" id="T1JJV4"/>
<dbReference type="EMBL" id="JH432064">
    <property type="status" value="NOT_ANNOTATED_CDS"/>
    <property type="molecule type" value="Genomic_DNA"/>
</dbReference>
<evidence type="ECO:0000313" key="10">
    <source>
        <dbReference type="EnsemblMetazoa" id="SMAR014134-PA"/>
    </source>
</evidence>
<dbReference type="GO" id="GO:0005634">
    <property type="term" value="C:nucleus"/>
    <property type="evidence" value="ECO:0007669"/>
    <property type="project" value="UniProtKB-SubCell"/>
</dbReference>
<dbReference type="SUPFAM" id="SSF55874">
    <property type="entry name" value="ATPase domain of HSP90 chaperone/DNA topoisomerase II/histidine kinase"/>
    <property type="match status" value="1"/>
</dbReference>
<evidence type="ECO:0000256" key="8">
    <source>
        <dbReference type="SAM" id="MobiDB-lite"/>
    </source>
</evidence>
<organism evidence="10 11">
    <name type="scientific">Strigamia maritima</name>
    <name type="common">European centipede</name>
    <name type="synonym">Geophilus maritimus</name>
    <dbReference type="NCBI Taxonomy" id="126957"/>
    <lineage>
        <taxon>Eukaryota</taxon>
        <taxon>Metazoa</taxon>
        <taxon>Ecdysozoa</taxon>
        <taxon>Arthropoda</taxon>
        <taxon>Myriapoda</taxon>
        <taxon>Chilopoda</taxon>
        <taxon>Pleurostigmophora</taxon>
        <taxon>Geophilomorpha</taxon>
        <taxon>Linotaeniidae</taxon>
        <taxon>Strigamia</taxon>
    </lineage>
</organism>
<feature type="coiled-coil region" evidence="7">
    <location>
        <begin position="651"/>
        <end position="681"/>
    </location>
</feature>
<feature type="compositionally biased region" description="Acidic residues" evidence="8">
    <location>
        <begin position="455"/>
        <end position="464"/>
    </location>
</feature>
<dbReference type="InterPro" id="IPR011124">
    <property type="entry name" value="Znf_CW"/>
</dbReference>
<name>T1JJV4_STRMM</name>
<evidence type="ECO:0000256" key="5">
    <source>
        <dbReference type="ARBA" id="ARBA00023054"/>
    </source>
</evidence>
<evidence type="ECO:0000313" key="11">
    <source>
        <dbReference type="Proteomes" id="UP000014500"/>
    </source>
</evidence>
<dbReference type="PANTHER" id="PTHR23336">
    <property type="entry name" value="ZINC FINGER CW-TYPE COILED-COIL DOMAIN PROTEIN 3"/>
    <property type="match status" value="1"/>
</dbReference>
<dbReference type="InterPro" id="IPR041006">
    <property type="entry name" value="Morc_S5"/>
</dbReference>
<feature type="coiled-coil region" evidence="7">
    <location>
        <begin position="585"/>
        <end position="612"/>
    </location>
</feature>
<keyword evidence="5 7" id="KW-0175">Coiled coil</keyword>
<dbReference type="InterPro" id="IPR045261">
    <property type="entry name" value="MORC_ATPase"/>
</dbReference>
<dbReference type="eggNOG" id="KOG1845">
    <property type="taxonomic scope" value="Eukaryota"/>
</dbReference>
<dbReference type="STRING" id="126957.T1JJV4"/>
<keyword evidence="11" id="KW-1185">Reference proteome</keyword>
<reference evidence="10" key="2">
    <citation type="submission" date="2015-02" db="UniProtKB">
        <authorList>
            <consortium name="EnsemblMetazoa"/>
        </authorList>
    </citation>
    <scope>IDENTIFICATION</scope>
</reference>
<accession>T1JJV4</accession>
<keyword evidence="4" id="KW-0862">Zinc</keyword>
<reference evidence="11" key="1">
    <citation type="submission" date="2011-05" db="EMBL/GenBank/DDBJ databases">
        <authorList>
            <person name="Richards S.R."/>
            <person name="Qu J."/>
            <person name="Jiang H."/>
            <person name="Jhangiani S.N."/>
            <person name="Agravi P."/>
            <person name="Goodspeed R."/>
            <person name="Gross S."/>
            <person name="Mandapat C."/>
            <person name="Jackson L."/>
            <person name="Mathew T."/>
            <person name="Pu L."/>
            <person name="Thornton R."/>
            <person name="Saada N."/>
            <person name="Wilczek-Boney K.B."/>
            <person name="Lee S."/>
            <person name="Kovar C."/>
            <person name="Wu Y."/>
            <person name="Scherer S.E."/>
            <person name="Worley K.C."/>
            <person name="Muzny D.M."/>
            <person name="Gibbs R."/>
        </authorList>
    </citation>
    <scope>NUCLEOTIDE SEQUENCE</scope>
    <source>
        <strain evidence="11">Brora</strain>
    </source>
</reference>
<sequence>MAGDVARQGCRPSLVNKKFLLSNSTSHEWMFGAIAEILDNATDPDVLATQFWIDVETIGNEKCLVLTDNGKGMSNDTLYRMLSFGFSEKTEVNGHKPIGRYGNGFKSGSMRLAKDALVFTKQAKATMSVGMLSQTYLDKIKSDTVVVPIVTWDCSDGTIEYPDTNEKSSLAEIIKYSICKSEDQLIDQIYKIIPKKSIHQGTRIVLYNLAKDKSGNLELDFDSDPYDILIPSSQQELEQCNEKDKSKSVSKYRNSLRKYISILYLRPRMQVMLRSKKVTSICMLKCLSNKKRFTYTPKKISKDPINIDFGINQEKDEYGVVIYHRNRLIQPFRKNSFIKKSLPEKIEYNQIREIVEQAVGVVELDCVTPNHIKQNFQDDTTFRNIDQNIVSRLWDYCMEVLESKEARDKALDLWVQCCHPDCQKWRLLPHGIKKENIPETWFCMMNPDVKHNFCEAEEESEEETEIQKPKKKILLPTNTNEVSAPMASSSNSNEASELVATSSKSEECGRRPIELPAEMMGVVNKIISTERVVLKPKRRRISSRRSSNQPIYEVARPQIMFQKKDASTSTEPFQSELELQREDEIRKLRMELDSKQAVIADLEQRNESLRSEDVVVIGGTIKEEERERHARLLNLVGRYLTRIWPDFDKNERNIEVIMEQLVEQAERLQEQEQDVQIVREVENEANEIFDLNNC</sequence>
<dbReference type="GO" id="GO:0016887">
    <property type="term" value="F:ATP hydrolysis activity"/>
    <property type="evidence" value="ECO:0007669"/>
    <property type="project" value="InterPro"/>
</dbReference>
<evidence type="ECO:0000256" key="4">
    <source>
        <dbReference type="ARBA" id="ARBA00022833"/>
    </source>
</evidence>
<dbReference type="OMA" id="TVEADDW"/>
<dbReference type="EnsemblMetazoa" id="SMAR014134-RA">
    <property type="protein sequence ID" value="SMAR014134-PA"/>
    <property type="gene ID" value="SMAR014134"/>
</dbReference>
<feature type="compositionally biased region" description="Low complexity" evidence="8">
    <location>
        <begin position="487"/>
        <end position="497"/>
    </location>
</feature>
<evidence type="ECO:0000256" key="6">
    <source>
        <dbReference type="ARBA" id="ARBA00023242"/>
    </source>
</evidence>
<comment type="subcellular location">
    <subcellularLocation>
        <location evidence="1">Nucleus</location>
    </subcellularLocation>
</comment>
<dbReference type="Gene3D" id="3.30.565.10">
    <property type="entry name" value="Histidine kinase-like ATPase, C-terminal domain"/>
    <property type="match status" value="1"/>
</dbReference>
<dbReference type="HOGENOM" id="CLU_397074_0_0_1"/>
<dbReference type="GO" id="GO:0008270">
    <property type="term" value="F:zinc ion binding"/>
    <property type="evidence" value="ECO:0007669"/>
    <property type="project" value="UniProtKB-KW"/>
</dbReference>
<evidence type="ECO:0000256" key="7">
    <source>
        <dbReference type="SAM" id="Coils"/>
    </source>
</evidence>
<dbReference type="Pfam" id="PF07496">
    <property type="entry name" value="zf-CW"/>
    <property type="match status" value="1"/>
</dbReference>
<proteinExistence type="predicted"/>
<dbReference type="Pfam" id="PF13589">
    <property type="entry name" value="HATPase_c_3"/>
    <property type="match status" value="1"/>
</dbReference>
<evidence type="ECO:0000256" key="3">
    <source>
        <dbReference type="ARBA" id="ARBA00022771"/>
    </source>
</evidence>
<keyword evidence="3" id="KW-0863">Zinc-finger</keyword>
<evidence type="ECO:0000256" key="1">
    <source>
        <dbReference type="ARBA" id="ARBA00004123"/>
    </source>
</evidence>
<dbReference type="InterPro" id="IPR036890">
    <property type="entry name" value="HATPase_C_sf"/>
</dbReference>
<keyword evidence="2" id="KW-0479">Metal-binding</keyword>
<dbReference type="Proteomes" id="UP000014500">
    <property type="component" value="Unassembled WGS sequence"/>
</dbReference>